<dbReference type="Proteomes" id="UP001172743">
    <property type="component" value="Unassembled WGS sequence"/>
</dbReference>
<dbReference type="RefSeq" id="WP_301137667.1">
    <property type="nucleotide sequence ID" value="NZ_JAUHTQ010000004.1"/>
</dbReference>
<proteinExistence type="predicted"/>
<evidence type="ECO:0000313" key="3">
    <source>
        <dbReference type="Proteomes" id="UP001172743"/>
    </source>
</evidence>
<feature type="coiled-coil region" evidence="1">
    <location>
        <begin position="65"/>
        <end position="92"/>
    </location>
</feature>
<comment type="caution">
    <text evidence="2">The sequence shown here is derived from an EMBL/GenBank/DDBJ whole genome shotgun (WGS) entry which is preliminary data.</text>
</comment>
<dbReference type="EMBL" id="JAUHTQ010000004">
    <property type="protein sequence ID" value="MDN4493358.1"/>
    <property type="molecule type" value="Genomic_DNA"/>
</dbReference>
<keyword evidence="1" id="KW-0175">Coiled coil</keyword>
<evidence type="ECO:0008006" key="4">
    <source>
        <dbReference type="Google" id="ProtNLM"/>
    </source>
</evidence>
<protein>
    <recommendedName>
        <fullName evidence="4">t-SNARE coiled-coil homology domain-containing protein</fullName>
    </recommendedName>
</protein>
<reference evidence="2" key="1">
    <citation type="submission" date="2023-07" db="EMBL/GenBank/DDBJ databases">
        <title>Ureibacillus sp. isolated from freshwater well.</title>
        <authorList>
            <person name="Kirdat K."/>
            <person name="Bhatt A."/>
            <person name="Teware R."/>
            <person name="Bhavsar Y."/>
            <person name="Yadav A."/>
        </authorList>
    </citation>
    <scope>NUCLEOTIDE SEQUENCE</scope>
    <source>
        <strain evidence="2">BA0131</strain>
    </source>
</reference>
<name>A0ABT8GPL7_9BACL</name>
<dbReference type="Gene3D" id="3.90.20.10">
    <property type="match status" value="1"/>
</dbReference>
<sequence>MNKEEELTELIIKKLTEMNEEFKDFANDVDKSFSKIQNRFDLLDERFDSLEVKLTKPTENITVSNKNFNDEYDSLERRITKVEEKIREIKKSRK</sequence>
<keyword evidence="3" id="KW-1185">Reference proteome</keyword>
<evidence type="ECO:0000313" key="2">
    <source>
        <dbReference type="EMBL" id="MDN4493358.1"/>
    </source>
</evidence>
<organism evidence="2 3">
    <name type="scientific">Ureibacillus aquaedulcis</name>
    <dbReference type="NCBI Taxonomy" id="3058421"/>
    <lineage>
        <taxon>Bacteria</taxon>
        <taxon>Bacillati</taxon>
        <taxon>Bacillota</taxon>
        <taxon>Bacilli</taxon>
        <taxon>Bacillales</taxon>
        <taxon>Caryophanaceae</taxon>
        <taxon>Ureibacillus</taxon>
    </lineage>
</organism>
<accession>A0ABT8GPL7</accession>
<evidence type="ECO:0000256" key="1">
    <source>
        <dbReference type="SAM" id="Coils"/>
    </source>
</evidence>
<gene>
    <name evidence="2" type="ORF">QYB95_07410</name>
</gene>